<protein>
    <submittedName>
        <fullName evidence="2">Uncharacterized protein</fullName>
    </submittedName>
</protein>
<feature type="transmembrane region" description="Helical" evidence="1">
    <location>
        <begin position="6"/>
        <end position="25"/>
    </location>
</feature>
<keyword evidence="1" id="KW-1133">Transmembrane helix</keyword>
<name>A0A0E9XBH4_ANGAN</name>
<reference evidence="2" key="2">
    <citation type="journal article" date="2015" name="Fish Shellfish Immunol.">
        <title>Early steps in the European eel (Anguilla anguilla)-Vibrio vulnificus interaction in the gills: Role of the RtxA13 toxin.</title>
        <authorList>
            <person name="Callol A."/>
            <person name="Pajuelo D."/>
            <person name="Ebbesson L."/>
            <person name="Teles M."/>
            <person name="MacKenzie S."/>
            <person name="Amaro C."/>
        </authorList>
    </citation>
    <scope>NUCLEOTIDE SEQUENCE</scope>
</reference>
<evidence type="ECO:0000313" key="2">
    <source>
        <dbReference type="EMBL" id="JAH99766.1"/>
    </source>
</evidence>
<dbReference type="EMBL" id="GBXM01008811">
    <property type="protein sequence ID" value="JAH99766.1"/>
    <property type="molecule type" value="Transcribed_RNA"/>
</dbReference>
<sequence>MHITVINSNIINLLWILAFSLLVNAKRKVRRASKEPNGPISN</sequence>
<proteinExistence type="predicted"/>
<reference evidence="2" key="1">
    <citation type="submission" date="2014-11" db="EMBL/GenBank/DDBJ databases">
        <authorList>
            <person name="Amaro Gonzalez C."/>
        </authorList>
    </citation>
    <scope>NUCLEOTIDE SEQUENCE</scope>
</reference>
<organism evidence="2">
    <name type="scientific">Anguilla anguilla</name>
    <name type="common">European freshwater eel</name>
    <name type="synonym">Muraena anguilla</name>
    <dbReference type="NCBI Taxonomy" id="7936"/>
    <lineage>
        <taxon>Eukaryota</taxon>
        <taxon>Metazoa</taxon>
        <taxon>Chordata</taxon>
        <taxon>Craniata</taxon>
        <taxon>Vertebrata</taxon>
        <taxon>Euteleostomi</taxon>
        <taxon>Actinopterygii</taxon>
        <taxon>Neopterygii</taxon>
        <taxon>Teleostei</taxon>
        <taxon>Anguilliformes</taxon>
        <taxon>Anguillidae</taxon>
        <taxon>Anguilla</taxon>
    </lineage>
</organism>
<keyword evidence="1" id="KW-0812">Transmembrane</keyword>
<dbReference type="AlphaFoldDB" id="A0A0E9XBH4"/>
<evidence type="ECO:0000256" key="1">
    <source>
        <dbReference type="SAM" id="Phobius"/>
    </source>
</evidence>
<keyword evidence="1" id="KW-0472">Membrane</keyword>
<accession>A0A0E9XBH4</accession>